<evidence type="ECO:0000313" key="1">
    <source>
        <dbReference type="EMBL" id="KAI4370895.1"/>
    </source>
</evidence>
<keyword evidence="2" id="KW-1185">Reference proteome</keyword>
<name>A0ACB9QWT6_9MYRT</name>
<evidence type="ECO:0000313" key="2">
    <source>
        <dbReference type="Proteomes" id="UP001057402"/>
    </source>
</evidence>
<sequence>MSQRFGQSSFSLHAPVLLLYSSGCHSGWNGFADQEICPHEQEKFPTLKKFLDKASSTDRYTTHEVKIDFEYKSVQVKSKMVPLEQRINKGFHQTVHMEARTSKCGDWIFTHNVAKEDHIPDLFYFNVIPFSEDIREFQFPSFDDLPSSVLPNDQQQEAANAFVKKLDLAASDKEEVLCPEFTPNPVLKVLVSMIVVLCNIWHNVWTLNLATWRPDAAVPPLDKTLRRITAPDRELFMQKRPGDGDSTPIQDVEEMISRRDNPDRVNKAIKGMSNKIFDPVENSYEGHNFPKALELGCVVEQEPKQFNDFLHSHCRDSLGRAYLEYSTWCC</sequence>
<dbReference type="Proteomes" id="UP001057402">
    <property type="component" value="Chromosome 5"/>
</dbReference>
<reference evidence="2" key="1">
    <citation type="journal article" date="2023" name="Front. Plant Sci.">
        <title>Chromosomal-level genome assembly of Melastoma candidum provides insights into trichome evolution.</title>
        <authorList>
            <person name="Zhong Y."/>
            <person name="Wu W."/>
            <person name="Sun C."/>
            <person name="Zou P."/>
            <person name="Liu Y."/>
            <person name="Dai S."/>
            <person name="Zhou R."/>
        </authorList>
    </citation>
    <scope>NUCLEOTIDE SEQUENCE [LARGE SCALE GENOMIC DNA]</scope>
</reference>
<organism evidence="1 2">
    <name type="scientific">Melastoma candidum</name>
    <dbReference type="NCBI Taxonomy" id="119954"/>
    <lineage>
        <taxon>Eukaryota</taxon>
        <taxon>Viridiplantae</taxon>
        <taxon>Streptophyta</taxon>
        <taxon>Embryophyta</taxon>
        <taxon>Tracheophyta</taxon>
        <taxon>Spermatophyta</taxon>
        <taxon>Magnoliopsida</taxon>
        <taxon>eudicotyledons</taxon>
        <taxon>Gunneridae</taxon>
        <taxon>Pentapetalae</taxon>
        <taxon>rosids</taxon>
        <taxon>malvids</taxon>
        <taxon>Myrtales</taxon>
        <taxon>Melastomataceae</taxon>
        <taxon>Melastomatoideae</taxon>
        <taxon>Melastomateae</taxon>
        <taxon>Melastoma</taxon>
    </lineage>
</organism>
<accession>A0ACB9QWT6</accession>
<proteinExistence type="predicted"/>
<protein>
    <submittedName>
        <fullName evidence="1">Uncharacterized protein</fullName>
    </submittedName>
</protein>
<gene>
    <name evidence="1" type="ORF">MLD38_019191</name>
</gene>
<comment type="caution">
    <text evidence="1">The sequence shown here is derived from an EMBL/GenBank/DDBJ whole genome shotgun (WGS) entry which is preliminary data.</text>
</comment>
<dbReference type="EMBL" id="CM042884">
    <property type="protein sequence ID" value="KAI4370895.1"/>
    <property type="molecule type" value="Genomic_DNA"/>
</dbReference>